<evidence type="ECO:0000313" key="1">
    <source>
        <dbReference type="EMBL" id="CAG7887815.1"/>
    </source>
</evidence>
<organism evidence="2">
    <name type="scientific">Brassica campestris</name>
    <name type="common">Field mustard</name>
    <dbReference type="NCBI Taxonomy" id="3711"/>
    <lineage>
        <taxon>Eukaryota</taxon>
        <taxon>Viridiplantae</taxon>
        <taxon>Streptophyta</taxon>
        <taxon>Embryophyta</taxon>
        <taxon>Tracheophyta</taxon>
        <taxon>Spermatophyta</taxon>
        <taxon>Magnoliopsida</taxon>
        <taxon>eudicotyledons</taxon>
        <taxon>Gunneridae</taxon>
        <taxon>Pentapetalae</taxon>
        <taxon>rosids</taxon>
        <taxon>malvids</taxon>
        <taxon>Brassicales</taxon>
        <taxon>Brassicaceae</taxon>
        <taxon>Brassiceae</taxon>
        <taxon>Brassica</taxon>
    </lineage>
</organism>
<evidence type="ECO:0000313" key="2">
    <source>
        <dbReference type="EMBL" id="VDC75305.1"/>
    </source>
</evidence>
<accession>A0A3P5ZGC7</accession>
<dbReference type="EMBL" id="LR031571">
    <property type="protein sequence ID" value="VDC75305.1"/>
    <property type="molecule type" value="Genomic_DNA"/>
</dbReference>
<protein>
    <submittedName>
        <fullName evidence="1">Uncharacterized protein</fullName>
    </submittedName>
</protein>
<dbReference type="Proteomes" id="UP000694005">
    <property type="component" value="Chromosome A01"/>
</dbReference>
<reference evidence="2" key="1">
    <citation type="submission" date="2018-11" db="EMBL/GenBank/DDBJ databases">
        <authorList>
            <consortium name="Genoscope - CEA"/>
            <person name="William W."/>
        </authorList>
    </citation>
    <scope>NUCLEOTIDE SEQUENCE</scope>
</reference>
<gene>
    <name evidence="2" type="ORF">BRAA01T01807Z</name>
    <name evidence="1" type="ORF">BRAPAZ1V2_A01P18910.2</name>
</gene>
<sequence length="86" mass="10078">MKDGVYTARRLVFISCDKRFRDIVDDLRAKEMVVYFIKPECNVLQVEHNQSIYPKESTTTGIYIVAKTGEEKVQERKRFMIPSTES</sequence>
<dbReference type="AlphaFoldDB" id="A0A3P5ZGC7"/>
<name>A0A3P5ZGC7_BRACM</name>
<dbReference type="EMBL" id="LS974617">
    <property type="protein sequence ID" value="CAG7887815.1"/>
    <property type="molecule type" value="Genomic_DNA"/>
</dbReference>
<dbReference type="Gramene" id="A01p18910.2_BraZ1">
    <property type="protein sequence ID" value="A01p18910.2_BraZ1.CDS"/>
    <property type="gene ID" value="A01g18910.2_BraZ1"/>
</dbReference>
<proteinExistence type="predicted"/>